<protein>
    <submittedName>
        <fullName evidence="1">Uncharacterized protein</fullName>
    </submittedName>
</protein>
<dbReference type="AlphaFoldDB" id="A0A919PHI0"/>
<name>A0A919PHI0_9ACTN</name>
<organism evidence="1 2">
    <name type="scientific">Dactylosporangium siamense</name>
    <dbReference type="NCBI Taxonomy" id="685454"/>
    <lineage>
        <taxon>Bacteria</taxon>
        <taxon>Bacillati</taxon>
        <taxon>Actinomycetota</taxon>
        <taxon>Actinomycetes</taxon>
        <taxon>Micromonosporales</taxon>
        <taxon>Micromonosporaceae</taxon>
        <taxon>Dactylosporangium</taxon>
    </lineage>
</organism>
<evidence type="ECO:0000313" key="2">
    <source>
        <dbReference type="Proteomes" id="UP000660611"/>
    </source>
</evidence>
<dbReference type="Proteomes" id="UP000660611">
    <property type="component" value="Unassembled WGS sequence"/>
</dbReference>
<sequence length="236" mass="24495">MLGEAGGEVEADRLPAHRAALLAQQPQQAVVSVQVLQPQPQGAAAPAGGFGVQSQQQRVQDRVVAGGAGDQIDLSQLGRCERPPGGGEPSGFADPVGRTVRGLSGFGWWFASGQFPAGWALEQLRALLRSGGAVSSAGSQVAERLANLCSENLAEVVAVTAQLIDAPNEPWFLTGSRQELTDVLSAGVASTDAHTGMLATDTVNRLVARGFGTFENLLKPSLRLTPHPMTTPLAVT</sequence>
<keyword evidence="2" id="KW-1185">Reference proteome</keyword>
<comment type="caution">
    <text evidence="1">The sequence shown here is derived from an EMBL/GenBank/DDBJ whole genome shotgun (WGS) entry which is preliminary data.</text>
</comment>
<evidence type="ECO:0000313" key="1">
    <source>
        <dbReference type="EMBL" id="GIG44926.1"/>
    </source>
</evidence>
<dbReference type="EMBL" id="BONQ01000047">
    <property type="protein sequence ID" value="GIG44926.1"/>
    <property type="molecule type" value="Genomic_DNA"/>
</dbReference>
<proteinExistence type="predicted"/>
<reference evidence="1" key="1">
    <citation type="submission" date="2021-01" db="EMBL/GenBank/DDBJ databases">
        <title>Whole genome shotgun sequence of Dactylosporangium siamense NBRC 106093.</title>
        <authorList>
            <person name="Komaki H."/>
            <person name="Tamura T."/>
        </authorList>
    </citation>
    <scope>NUCLEOTIDE SEQUENCE</scope>
    <source>
        <strain evidence="1">NBRC 106093</strain>
    </source>
</reference>
<accession>A0A919PHI0</accession>
<gene>
    <name evidence="1" type="ORF">Dsi01nite_029670</name>
</gene>